<sequence>MFLVPLIAKPKILALKNKWVPGAQKKAAIGREIPLLLLSLTTILFLYEGTLNFLSETAGIMRESFFSYSTVLTPFLAIFLITVFLASAIRALGTLFLSLDVEFLLSTPLSQRQFFIGKFFDTILHSFWTFFVFVFPIIWAFDSHFQRNGMFILRGSLIILPCFLIASACALIITILFACIVPANRSRDVLIGGACIFGIVLLLKTASYNLKDHAQLQIFWNTLRHFASEFIYIGPPYWASKCLLHTLRQQSLFPFREFGLLFLFAILLILLAYCITAFLHFYAYSKSLSPNARQRFESRNAQRRLVFCTPLMTQRFRAIFSKELRLFARDMTHTIQLILLLSICIIYIYNFRIIATYQNIPEAFHKWWEGFLLILNIGVGSMLMSAVCTRFVFPSISLEGLSYWVIQSSPCSISEFLHGKLIVWFCPIAVISSVIIGTGALALDVQPNLIFFTVLASCIISYGLCACSIGIGAFFAEFDWDYSAQVSASFAGVLNVLICVLFSLVNLIPIFMLFFGLILRQSVQGMGTIQWLICPILSLVCLIFINLYVGHWAILIGEKAMIRRFS</sequence>
<evidence type="ECO:0000313" key="2">
    <source>
        <dbReference type="EMBL" id="NMC62049.1"/>
    </source>
</evidence>
<keyword evidence="1" id="KW-0812">Transmembrane</keyword>
<name>A0A7X9FQN7_9DELT</name>
<feature type="transmembrane region" description="Helical" evidence="1">
    <location>
        <begin position="331"/>
        <end position="349"/>
    </location>
</feature>
<accession>A0A7X9FQN7</accession>
<keyword evidence="1" id="KW-1133">Transmembrane helix</keyword>
<proteinExistence type="predicted"/>
<feature type="transmembrane region" description="Helical" evidence="1">
    <location>
        <begin position="259"/>
        <end position="283"/>
    </location>
</feature>
<feature type="transmembrane region" description="Helical" evidence="1">
    <location>
        <begin position="488"/>
        <end position="519"/>
    </location>
</feature>
<dbReference type="Proteomes" id="UP000524246">
    <property type="component" value="Unassembled WGS sequence"/>
</dbReference>
<feature type="transmembrane region" description="Helical" evidence="1">
    <location>
        <begin position="119"/>
        <end position="139"/>
    </location>
</feature>
<feature type="transmembrane region" description="Helical" evidence="1">
    <location>
        <begin position="151"/>
        <end position="177"/>
    </location>
</feature>
<feature type="transmembrane region" description="Helical" evidence="1">
    <location>
        <begin position="35"/>
        <end position="55"/>
    </location>
</feature>
<feature type="transmembrane region" description="Helical" evidence="1">
    <location>
        <begin position="370"/>
        <end position="393"/>
    </location>
</feature>
<reference evidence="2 3" key="1">
    <citation type="journal article" date="2020" name="Biotechnol. Biofuels">
        <title>New insights from the biogas microbiome by comprehensive genome-resolved metagenomics of nearly 1600 species originating from multiple anaerobic digesters.</title>
        <authorList>
            <person name="Campanaro S."/>
            <person name="Treu L."/>
            <person name="Rodriguez-R L.M."/>
            <person name="Kovalovszki A."/>
            <person name="Ziels R.M."/>
            <person name="Maus I."/>
            <person name="Zhu X."/>
            <person name="Kougias P.G."/>
            <person name="Basile A."/>
            <person name="Luo G."/>
            <person name="Schluter A."/>
            <person name="Konstantinidis K.T."/>
            <person name="Angelidaki I."/>
        </authorList>
    </citation>
    <scope>NUCLEOTIDE SEQUENCE [LARGE SCALE GENOMIC DNA]</scope>
    <source>
        <strain evidence="2">AS27yjCOA_65</strain>
    </source>
</reference>
<dbReference type="InterPro" id="IPR031599">
    <property type="entry name" value="ABC_tran_2"/>
</dbReference>
<dbReference type="Pfam" id="PF16949">
    <property type="entry name" value="ABC_tran_2"/>
    <property type="match status" value="1"/>
</dbReference>
<feature type="transmembrane region" description="Helical" evidence="1">
    <location>
        <begin position="531"/>
        <end position="554"/>
    </location>
</feature>
<keyword evidence="1" id="KW-0472">Membrane</keyword>
<feature type="transmembrane region" description="Helical" evidence="1">
    <location>
        <begin position="75"/>
        <end position="99"/>
    </location>
</feature>
<feature type="transmembrane region" description="Helical" evidence="1">
    <location>
        <begin position="450"/>
        <end position="476"/>
    </location>
</feature>
<feature type="transmembrane region" description="Helical" evidence="1">
    <location>
        <begin position="189"/>
        <end position="210"/>
    </location>
</feature>
<evidence type="ECO:0000256" key="1">
    <source>
        <dbReference type="SAM" id="Phobius"/>
    </source>
</evidence>
<evidence type="ECO:0000313" key="3">
    <source>
        <dbReference type="Proteomes" id="UP000524246"/>
    </source>
</evidence>
<gene>
    <name evidence="2" type="ORF">GYA55_02670</name>
</gene>
<dbReference type="EMBL" id="JAAZON010000105">
    <property type="protein sequence ID" value="NMC62049.1"/>
    <property type="molecule type" value="Genomic_DNA"/>
</dbReference>
<protein>
    <submittedName>
        <fullName evidence="2">Uncharacterized protein</fullName>
    </submittedName>
</protein>
<organism evidence="2 3">
    <name type="scientific">SAR324 cluster bacterium</name>
    <dbReference type="NCBI Taxonomy" id="2024889"/>
    <lineage>
        <taxon>Bacteria</taxon>
        <taxon>Deltaproteobacteria</taxon>
        <taxon>SAR324 cluster</taxon>
    </lineage>
</organism>
<feature type="transmembrane region" description="Helical" evidence="1">
    <location>
        <begin position="422"/>
        <end position="443"/>
    </location>
</feature>
<comment type="caution">
    <text evidence="2">The sequence shown here is derived from an EMBL/GenBank/DDBJ whole genome shotgun (WGS) entry which is preliminary data.</text>
</comment>
<dbReference type="AlphaFoldDB" id="A0A7X9FQN7"/>